<protein>
    <submittedName>
        <fullName evidence="2">Uncharacterized protein</fullName>
    </submittedName>
</protein>
<reference evidence="2 3" key="1">
    <citation type="submission" date="2020-10" db="EMBL/GenBank/DDBJ databases">
        <title>Plant Genome Project.</title>
        <authorList>
            <person name="Zhang R.-G."/>
        </authorList>
    </citation>
    <scope>NUCLEOTIDE SEQUENCE [LARGE SCALE GENOMIC DNA]</scope>
    <source>
        <strain evidence="2">FAFU-HL-1</strain>
        <tissue evidence="2">Leaf</tissue>
    </source>
</reference>
<name>A0A835JGW2_9ROSI</name>
<dbReference type="OrthoDB" id="5835829at2759"/>
<dbReference type="PANTHER" id="PTHR11926">
    <property type="entry name" value="GLUCOSYL/GLUCURONOSYL TRANSFERASES"/>
    <property type="match status" value="1"/>
</dbReference>
<comment type="similarity">
    <text evidence="1">Belongs to the UDP-glycosyltransferase family.</text>
</comment>
<evidence type="ECO:0000256" key="1">
    <source>
        <dbReference type="ARBA" id="ARBA00009995"/>
    </source>
</evidence>
<organism evidence="2 3">
    <name type="scientific">Salix dunnii</name>
    <dbReference type="NCBI Taxonomy" id="1413687"/>
    <lineage>
        <taxon>Eukaryota</taxon>
        <taxon>Viridiplantae</taxon>
        <taxon>Streptophyta</taxon>
        <taxon>Embryophyta</taxon>
        <taxon>Tracheophyta</taxon>
        <taxon>Spermatophyta</taxon>
        <taxon>Magnoliopsida</taxon>
        <taxon>eudicotyledons</taxon>
        <taxon>Gunneridae</taxon>
        <taxon>Pentapetalae</taxon>
        <taxon>rosids</taxon>
        <taxon>fabids</taxon>
        <taxon>Malpighiales</taxon>
        <taxon>Salicaceae</taxon>
        <taxon>Saliceae</taxon>
        <taxon>Salix</taxon>
    </lineage>
</organism>
<dbReference type="Gene3D" id="3.40.50.2000">
    <property type="entry name" value="Glycogen Phosphorylase B"/>
    <property type="match status" value="2"/>
</dbReference>
<dbReference type="PANTHER" id="PTHR11926:SF870">
    <property type="entry name" value="UDP-GLYCOSYLTRANSFERASE 75B1"/>
    <property type="match status" value="1"/>
</dbReference>
<evidence type="ECO:0000313" key="2">
    <source>
        <dbReference type="EMBL" id="KAF9669462.1"/>
    </source>
</evidence>
<accession>A0A835JGW2</accession>
<evidence type="ECO:0000313" key="3">
    <source>
        <dbReference type="Proteomes" id="UP000657918"/>
    </source>
</evidence>
<dbReference type="EMBL" id="JADGMS010000014">
    <property type="protein sequence ID" value="KAF9669462.1"/>
    <property type="molecule type" value="Genomic_DNA"/>
</dbReference>
<sequence length="281" mass="32022">MIKQPHFHLVTLPAQGHINHSLQFAKRLMLIDGYDDGIKPQDNRLRYMYGLKRRGSQTLSELIVDSAKAKPIPSSLWIQPAAVFDIYFYHFNGYGDIFSNCKDTSNVIALPGLPQFSSRGLPSFLLPSNTYATALQLLQEQPEQLSQETNQEVLVNSFDALELGAMNATEKFNLIGIEPLIPSDFLDGKDPLDKSFGGDLFQGSEDYTEWWNSKPKSSVVCVSSGSILVLSNRQMEEISRWLVRSRLPFLLVIRDGQNKKKEKWLKALRLRGAWIWLWQME</sequence>
<keyword evidence="3" id="KW-1185">Reference proteome</keyword>
<dbReference type="Proteomes" id="UP000657918">
    <property type="component" value="Unassembled WGS sequence"/>
</dbReference>
<dbReference type="GO" id="GO:0080044">
    <property type="term" value="F:quercetin 7-O-glucosyltransferase activity"/>
    <property type="evidence" value="ECO:0007669"/>
    <property type="project" value="TreeGrafter"/>
</dbReference>
<dbReference type="AlphaFoldDB" id="A0A835JGW2"/>
<gene>
    <name evidence="2" type="ORF">SADUNF_Sadunf14G0110100</name>
</gene>
<proteinExistence type="inferred from homology"/>
<dbReference type="GO" id="GO:0080043">
    <property type="term" value="F:quercetin 3-O-glucosyltransferase activity"/>
    <property type="evidence" value="ECO:0007669"/>
    <property type="project" value="TreeGrafter"/>
</dbReference>
<comment type="caution">
    <text evidence="2">The sequence shown here is derived from an EMBL/GenBank/DDBJ whole genome shotgun (WGS) entry which is preliminary data.</text>
</comment>
<dbReference type="SUPFAM" id="SSF53756">
    <property type="entry name" value="UDP-Glycosyltransferase/glycogen phosphorylase"/>
    <property type="match status" value="1"/>
</dbReference>